<proteinExistence type="predicted"/>
<sequence length="147" mass="16521">MTSHCDKIRALNGILSSRNGNSARKFEEVSRAIDFAVQNGDALKPIGDFAKSVMKMYDESACLEFVDIDSDYFDPIFAINQITDAAKRLAGHEKPVLVVAGMDKSAMRGGKNWSQKKREEYFENLSVVENFVLRYKSSVSNIEIIFI</sequence>
<gene>
    <name evidence="1" type="ORF">MOX91_04380</name>
</gene>
<protein>
    <submittedName>
        <fullName evidence="1">Uncharacterized protein</fullName>
    </submittedName>
</protein>
<evidence type="ECO:0000313" key="2">
    <source>
        <dbReference type="Proteomes" id="UP001275932"/>
    </source>
</evidence>
<dbReference type="EMBL" id="JALBUT010000004">
    <property type="protein sequence ID" value="MDX8415416.1"/>
    <property type="molecule type" value="Genomic_DNA"/>
</dbReference>
<reference evidence="1 2" key="1">
    <citation type="submission" date="2022-03" db="EMBL/GenBank/DDBJ databases">
        <title>Novel taxa within the pig intestine.</title>
        <authorList>
            <person name="Wylensek D."/>
            <person name="Bishof K."/>
            <person name="Afrizal A."/>
            <person name="Clavel T."/>
        </authorList>
    </citation>
    <scope>NUCLEOTIDE SEQUENCE [LARGE SCALE GENOMIC DNA]</scope>
    <source>
        <strain evidence="1 2">CLA-KB-P66</strain>
    </source>
</reference>
<name>A0ABU4WFS2_9BACT</name>
<organism evidence="1 2">
    <name type="scientific">Intestinicryptomonas porci</name>
    <dbReference type="NCBI Taxonomy" id="2926320"/>
    <lineage>
        <taxon>Bacteria</taxon>
        <taxon>Pseudomonadati</taxon>
        <taxon>Verrucomicrobiota</taxon>
        <taxon>Opitutia</taxon>
        <taxon>Opitutales</taxon>
        <taxon>Intestinicryptomonaceae</taxon>
        <taxon>Intestinicryptomonas</taxon>
    </lineage>
</organism>
<evidence type="ECO:0000313" key="1">
    <source>
        <dbReference type="EMBL" id="MDX8415416.1"/>
    </source>
</evidence>
<keyword evidence="2" id="KW-1185">Reference proteome</keyword>
<dbReference type="Proteomes" id="UP001275932">
    <property type="component" value="Unassembled WGS sequence"/>
</dbReference>
<comment type="caution">
    <text evidence="1">The sequence shown here is derived from an EMBL/GenBank/DDBJ whole genome shotgun (WGS) entry which is preliminary data.</text>
</comment>
<dbReference type="RefSeq" id="WP_370396864.1">
    <property type="nucleotide sequence ID" value="NZ_JALBUT010000004.1"/>
</dbReference>
<accession>A0ABU4WFS2</accession>